<accession>A0ABU5R441</accession>
<evidence type="ECO:0000313" key="2">
    <source>
        <dbReference type="Proteomes" id="UP001304298"/>
    </source>
</evidence>
<proteinExistence type="predicted"/>
<dbReference type="Proteomes" id="UP001304298">
    <property type="component" value="Unassembled WGS sequence"/>
</dbReference>
<protein>
    <recommendedName>
        <fullName evidence="3">Butirosin biosynthesis protein H N-terminal domain-containing protein</fullName>
    </recommendedName>
</protein>
<dbReference type="RefSeq" id="WP_323327507.1">
    <property type="nucleotide sequence ID" value="NZ_JAYFSI010000002.1"/>
</dbReference>
<gene>
    <name evidence="1" type="ORF">VA596_15400</name>
</gene>
<keyword evidence="2" id="KW-1185">Reference proteome</keyword>
<comment type="caution">
    <text evidence="1">The sequence shown here is derived from an EMBL/GenBank/DDBJ whole genome shotgun (WGS) entry which is preliminary data.</text>
</comment>
<reference evidence="1 2" key="1">
    <citation type="submission" date="2023-12" db="EMBL/GenBank/DDBJ databases">
        <title>Amycolatopsis sp. V23-08.</title>
        <authorList>
            <person name="Somphong A."/>
        </authorList>
    </citation>
    <scope>NUCLEOTIDE SEQUENCE [LARGE SCALE GENOMIC DNA]</scope>
    <source>
        <strain evidence="1 2">V23-08</strain>
    </source>
</reference>
<name>A0ABU5R441_9PSEU</name>
<dbReference type="EMBL" id="JAYFSI010000002">
    <property type="protein sequence ID" value="MEA5360933.1"/>
    <property type="molecule type" value="Genomic_DNA"/>
</dbReference>
<sequence>MHLINAPDVVPELSCYTTNLVAYLEPGEPGVQSRLAHAVRLAVRLDGGPGDLVFSQHARVDAGAALGYRGAADWAAAVADLQAELTRSGRVLAVADTFHLSWSPAHEVAHSPHWLLLLGRRDGRWLVADHFRALTPLGEQEPFLGWLDDATLERALAPHTPWPPEIANRDRYALGTAVEPVHADRFRWLAPTTGREPVTDPGPWTRGLPEALERISAALAEDETAAARYGDDLWAASRHYTYRLEVLAANGEICAEAAAAAAVSWGELPKVVRFAAESAARGRPRAGLLRRTFDDLLHTHEKTTTEPVSEA</sequence>
<evidence type="ECO:0008006" key="3">
    <source>
        <dbReference type="Google" id="ProtNLM"/>
    </source>
</evidence>
<organism evidence="1 2">
    <name type="scientific">Amycolatopsis heterodermiae</name>
    <dbReference type="NCBI Taxonomy" id="3110235"/>
    <lineage>
        <taxon>Bacteria</taxon>
        <taxon>Bacillati</taxon>
        <taxon>Actinomycetota</taxon>
        <taxon>Actinomycetes</taxon>
        <taxon>Pseudonocardiales</taxon>
        <taxon>Pseudonocardiaceae</taxon>
        <taxon>Amycolatopsis</taxon>
    </lineage>
</organism>
<evidence type="ECO:0000313" key="1">
    <source>
        <dbReference type="EMBL" id="MEA5360933.1"/>
    </source>
</evidence>